<evidence type="ECO:0000256" key="1">
    <source>
        <dbReference type="ARBA" id="ARBA00004328"/>
    </source>
</evidence>
<feature type="domain" description="Phage capsid-like C-terminal" evidence="2">
    <location>
        <begin position="106"/>
        <end position="357"/>
    </location>
</feature>
<dbReference type="EMBL" id="FOWZ01000001">
    <property type="protein sequence ID" value="SFO94174.1"/>
    <property type="molecule type" value="Genomic_DNA"/>
</dbReference>
<dbReference type="AlphaFoldDB" id="A0A1I5L9Y6"/>
<dbReference type="RefSeq" id="WP_090477582.1">
    <property type="nucleotide sequence ID" value="NZ_FOWZ01000001.1"/>
</dbReference>
<protein>
    <submittedName>
        <fullName evidence="3">Phage major capsid protein, HK97 family</fullName>
    </submittedName>
</protein>
<reference evidence="4" key="1">
    <citation type="submission" date="2016-10" db="EMBL/GenBank/DDBJ databases">
        <authorList>
            <person name="Varghese N."/>
            <person name="Submissions S."/>
        </authorList>
    </citation>
    <scope>NUCLEOTIDE SEQUENCE [LARGE SCALE GENOMIC DNA]</scope>
    <source>
        <strain evidence="4">CGMCC 1.7715</strain>
    </source>
</reference>
<dbReference type="Gene3D" id="3.30.2320.10">
    <property type="entry name" value="hypothetical protein PF0899 domain"/>
    <property type="match status" value="1"/>
</dbReference>
<dbReference type="InterPro" id="IPR054612">
    <property type="entry name" value="Phage_capsid-like_C"/>
</dbReference>
<name>A0A1I5L9Y6_9SPHN</name>
<dbReference type="Gene3D" id="3.30.2400.10">
    <property type="entry name" value="Major capsid protein gp5"/>
    <property type="match status" value="1"/>
</dbReference>
<accession>A0A1I5L9Y6</accession>
<dbReference type="Proteomes" id="UP000199331">
    <property type="component" value="Unassembled WGS sequence"/>
</dbReference>
<dbReference type="SUPFAM" id="SSF56563">
    <property type="entry name" value="Major capsid protein gp5"/>
    <property type="match status" value="1"/>
</dbReference>
<organism evidence="3 4">
    <name type="scientific">Qipengyuania nanhaisediminis</name>
    <dbReference type="NCBI Taxonomy" id="604088"/>
    <lineage>
        <taxon>Bacteria</taxon>
        <taxon>Pseudomonadati</taxon>
        <taxon>Pseudomonadota</taxon>
        <taxon>Alphaproteobacteria</taxon>
        <taxon>Sphingomonadales</taxon>
        <taxon>Erythrobacteraceae</taxon>
        <taxon>Qipengyuania</taxon>
    </lineage>
</organism>
<dbReference type="OrthoDB" id="637859at2"/>
<sequence length="362" mass="39174">MTLQTKTAAELANEVKASIDNRFRETNSRLNEMEQKYARSGPSGDYLAKSWGEQIAESDQVKALSEVKESQPGRVRLEVKDITSAAASGGAFADPMRENTPNLIARRTPRIRDLLTVVNTSNGSVDWVNQTTRTNNAATQAEGALKAESDYAFELLNLPMRTIAHWTKASVQILDDSPQLASVIDNELRFGLALAEDAQLLNGDGVSPNLDGLITNATAYSAEFAPASENMIDKIALAALQVSLADYEPNGVAVHPSDWMRMRLLKDGDGKYILGDPQASVAPNLFGLPVVPTTAISVDKFLVGDFARAATLYDRQAPTVQLSTEDGDNFVRNLVTIRCESRLGIAIRNPTALSFGDFGNVA</sequence>
<dbReference type="InterPro" id="IPR024455">
    <property type="entry name" value="Phage_capsid"/>
</dbReference>
<evidence type="ECO:0000259" key="2">
    <source>
        <dbReference type="Pfam" id="PF05065"/>
    </source>
</evidence>
<dbReference type="NCBIfam" id="TIGR01554">
    <property type="entry name" value="major_cap_HK97"/>
    <property type="match status" value="1"/>
</dbReference>
<proteinExistence type="predicted"/>
<evidence type="ECO:0000313" key="4">
    <source>
        <dbReference type="Proteomes" id="UP000199331"/>
    </source>
</evidence>
<comment type="subcellular location">
    <subcellularLocation>
        <location evidence="1">Virion</location>
    </subcellularLocation>
</comment>
<evidence type="ECO:0000313" key="3">
    <source>
        <dbReference type="EMBL" id="SFO94174.1"/>
    </source>
</evidence>
<dbReference type="Pfam" id="PF05065">
    <property type="entry name" value="Phage_capsid"/>
    <property type="match status" value="1"/>
</dbReference>
<gene>
    <name evidence="3" type="ORF">SAMN04488060_0861</name>
</gene>
<keyword evidence="4" id="KW-1185">Reference proteome</keyword>
<dbReference type="STRING" id="604088.SAMN04488060_0861"/>